<dbReference type="OrthoDB" id="3011762at2759"/>
<accession>A0A9N9PW19</accession>
<keyword evidence="3" id="KW-1185">Reference proteome</keyword>
<feature type="transmembrane region" description="Helical" evidence="1">
    <location>
        <begin position="177"/>
        <end position="197"/>
    </location>
</feature>
<keyword evidence="1" id="KW-0812">Transmembrane</keyword>
<proteinExistence type="predicted"/>
<comment type="caution">
    <text evidence="2">The sequence shown here is derived from an EMBL/GenBank/DDBJ whole genome shotgun (WGS) entry which is preliminary data.</text>
</comment>
<feature type="transmembrane region" description="Helical" evidence="1">
    <location>
        <begin position="262"/>
        <end position="280"/>
    </location>
</feature>
<keyword evidence="1" id="KW-0472">Membrane</keyword>
<gene>
    <name evidence="2" type="ORF">HYFRA_00010731</name>
</gene>
<reference evidence="2" key="1">
    <citation type="submission" date="2021-07" db="EMBL/GenBank/DDBJ databases">
        <authorList>
            <person name="Durling M."/>
        </authorList>
    </citation>
    <scope>NUCLEOTIDE SEQUENCE</scope>
</reference>
<name>A0A9N9PW19_9HELO</name>
<dbReference type="EMBL" id="CAJVRL010000078">
    <property type="protein sequence ID" value="CAG8957308.1"/>
    <property type="molecule type" value="Genomic_DNA"/>
</dbReference>
<evidence type="ECO:0000313" key="3">
    <source>
        <dbReference type="Proteomes" id="UP000696280"/>
    </source>
</evidence>
<feature type="transmembrane region" description="Helical" evidence="1">
    <location>
        <begin position="100"/>
        <end position="123"/>
    </location>
</feature>
<evidence type="ECO:0000313" key="2">
    <source>
        <dbReference type="EMBL" id="CAG8957308.1"/>
    </source>
</evidence>
<feature type="transmembrane region" description="Helical" evidence="1">
    <location>
        <begin position="238"/>
        <end position="256"/>
    </location>
</feature>
<sequence>MSALLTIHDFRIATSSLAYRIQTLNTILLVFLRLPPIWYAAKFIATLSPRTSLFWVDSLCLLIYFLFITHLIFSASRRLKLFQLESKAPAYILITQRFRLSIYSISFAIASFVTANISAVIYIQSSALPLSSAEIKHLSLQLLGSGAAAYVGARVSSHFIGRSLTPLNRKILLKASLWIQGSFFAVILSICVSPLVGRMRFLCSFFMAFPIGECLGRIGCYFAGCCGGKGYWGIPTPLLCSMLNGIVGVSVLTLWARGVLHLELGAGMALCLNAMIRILLRPNLFSCGQLVAGAVFVIIGTKLVTVIPSNSGTLLNRTGEDFALHEKNTVIKGEFLGSEWMVLLALGSVLAGSLVQGPTGENFTAEAIRVCNTTCENSLWEKDESRIRDGVE</sequence>
<feature type="transmembrane region" description="Helical" evidence="1">
    <location>
        <begin position="287"/>
        <end position="307"/>
    </location>
</feature>
<protein>
    <submittedName>
        <fullName evidence="2">Uncharacterized protein</fullName>
    </submittedName>
</protein>
<dbReference type="AlphaFoldDB" id="A0A9N9PW19"/>
<evidence type="ECO:0000256" key="1">
    <source>
        <dbReference type="SAM" id="Phobius"/>
    </source>
</evidence>
<organism evidence="2 3">
    <name type="scientific">Hymenoscyphus fraxineus</name>
    <dbReference type="NCBI Taxonomy" id="746836"/>
    <lineage>
        <taxon>Eukaryota</taxon>
        <taxon>Fungi</taxon>
        <taxon>Dikarya</taxon>
        <taxon>Ascomycota</taxon>
        <taxon>Pezizomycotina</taxon>
        <taxon>Leotiomycetes</taxon>
        <taxon>Helotiales</taxon>
        <taxon>Helotiaceae</taxon>
        <taxon>Hymenoscyphus</taxon>
    </lineage>
</organism>
<dbReference type="Proteomes" id="UP000696280">
    <property type="component" value="Unassembled WGS sequence"/>
</dbReference>
<keyword evidence="1" id="KW-1133">Transmembrane helix</keyword>
<feature type="transmembrane region" description="Helical" evidence="1">
    <location>
        <begin position="21"/>
        <end position="41"/>
    </location>
</feature>
<feature type="transmembrane region" description="Helical" evidence="1">
    <location>
        <begin position="53"/>
        <end position="73"/>
    </location>
</feature>